<dbReference type="NCBIfam" id="TIGR01863">
    <property type="entry name" value="cas_Csd1"/>
    <property type="match status" value="1"/>
</dbReference>
<evidence type="ECO:0000313" key="3">
    <source>
        <dbReference type="Proteomes" id="UP000321638"/>
    </source>
</evidence>
<dbReference type="Proteomes" id="UP000321638">
    <property type="component" value="Unassembled WGS sequence"/>
</dbReference>
<reference evidence="2 3" key="1">
    <citation type="submission" date="2019-06" db="EMBL/GenBank/DDBJ databases">
        <title>New taxonomy in bacterial strain CC-CFT640, isolated from vineyard.</title>
        <authorList>
            <person name="Lin S.-Y."/>
            <person name="Tsai C.-F."/>
            <person name="Young C.-C."/>
        </authorList>
    </citation>
    <scope>NUCLEOTIDE SEQUENCE [LARGE SCALE GENOMIC DNA]</scope>
    <source>
        <strain evidence="2 3">CC-CFT640</strain>
    </source>
</reference>
<dbReference type="EMBL" id="VDUZ01000092">
    <property type="protein sequence ID" value="TXL69252.1"/>
    <property type="molecule type" value="Genomic_DNA"/>
</dbReference>
<sequence>MIEGIDRRQGLLQALAGYYERMDDAEAPGWSREKFGWCVVIDKDGEPVRVQDMRDLGGKKPVVRQYQVPASFPRPGTTPRAFFLWDKTAFSLGVTKSGRHNALRQHEAFRSLNLERLAGTNDEGLMAFQHFLRRWTPDRFDIDPFVSEMLDANIMFRLEGDDRYLHERPAARRLVAPVSEADDRKTTLCLATGERGPAARLHPTIKGVEGAQTAGASLVSFNLDAFESYGKAQGDNAPTSETIAFRYGAALNRLLTRDGPNRVRRPIGDATLVFWADASNAKAAEAADSWFGEAVAVEDADEARKIGEDLAAVAKGRPLSALHPAIEPGTRFHVLGLSPNAARLSVRYWLSDDLDVFAKRLADHHADLRIEPQPWGKPPAVNYLLAQTTALQGKFDNIPPLLAGEVMRAILTGAPYPRSWLAAAVIRLRAGDDPGQGWHAAAIRAVLVRRQRLQGTESDIREKKETPMSLDRDHPNTGYQLGRLFAVYELAQRAALGRGVKATIRDKYFGAASATPASIFPLIIANGQNHLSKVRKEKPGWAYMIERELEEVMAHITPTMPFSLPRSLRLEDQGEFAIGYYHQRKARLGDGATEQPSFDDDSDEGNDRDE</sequence>
<evidence type="ECO:0000313" key="2">
    <source>
        <dbReference type="EMBL" id="TXL69252.1"/>
    </source>
</evidence>
<proteinExistence type="predicted"/>
<dbReference type="AlphaFoldDB" id="A0A5C8P766"/>
<organism evidence="2 3">
    <name type="scientific">Vineibacter terrae</name>
    <dbReference type="NCBI Taxonomy" id="2586908"/>
    <lineage>
        <taxon>Bacteria</taxon>
        <taxon>Pseudomonadati</taxon>
        <taxon>Pseudomonadota</taxon>
        <taxon>Alphaproteobacteria</taxon>
        <taxon>Hyphomicrobiales</taxon>
        <taxon>Vineibacter</taxon>
    </lineage>
</organism>
<accession>A0A5C8P766</accession>
<feature type="region of interest" description="Disordered" evidence="1">
    <location>
        <begin position="587"/>
        <end position="610"/>
    </location>
</feature>
<dbReference type="InterPro" id="IPR010144">
    <property type="entry name" value="CRISPR-assoc_prot_Csd1-typ"/>
</dbReference>
<protein>
    <submittedName>
        <fullName evidence="2">Type I-C CRISPR-associated protein Cas8c/Csd1</fullName>
    </submittedName>
</protein>
<name>A0A5C8P766_9HYPH</name>
<dbReference type="OrthoDB" id="9778918at2"/>
<comment type="caution">
    <text evidence="2">The sequence shown here is derived from an EMBL/GenBank/DDBJ whole genome shotgun (WGS) entry which is preliminary data.</text>
</comment>
<keyword evidence="3" id="KW-1185">Reference proteome</keyword>
<gene>
    <name evidence="2" type="primary">cas8c</name>
    <name evidence="2" type="ORF">FHP25_39815</name>
</gene>
<evidence type="ECO:0000256" key="1">
    <source>
        <dbReference type="SAM" id="MobiDB-lite"/>
    </source>
</evidence>
<dbReference type="Pfam" id="PF09709">
    <property type="entry name" value="Cas_Csd1"/>
    <property type="match status" value="1"/>
</dbReference>
<feature type="compositionally biased region" description="Acidic residues" evidence="1">
    <location>
        <begin position="597"/>
        <end position="610"/>
    </location>
</feature>
<dbReference type="CDD" id="cd09757">
    <property type="entry name" value="Cas8c_I-C"/>
    <property type="match status" value="1"/>
</dbReference>
<dbReference type="RefSeq" id="WP_147852582.1">
    <property type="nucleotide sequence ID" value="NZ_VDUZ01000092.1"/>
</dbReference>